<feature type="compositionally biased region" description="Basic residues" evidence="1">
    <location>
        <begin position="338"/>
        <end position="354"/>
    </location>
</feature>
<proteinExistence type="predicted"/>
<protein>
    <submittedName>
        <fullName evidence="2">Uncharacterized protein</fullName>
    </submittedName>
</protein>
<evidence type="ECO:0000313" key="2">
    <source>
        <dbReference type="EMBL" id="CAA9248881.1"/>
    </source>
</evidence>
<feature type="compositionally biased region" description="Low complexity" evidence="1">
    <location>
        <begin position="391"/>
        <end position="402"/>
    </location>
</feature>
<evidence type="ECO:0000256" key="1">
    <source>
        <dbReference type="SAM" id="MobiDB-lite"/>
    </source>
</evidence>
<feature type="compositionally biased region" description="Basic and acidic residues" evidence="1">
    <location>
        <begin position="314"/>
        <end position="334"/>
    </location>
</feature>
<gene>
    <name evidence="2" type="ORF">AVDCRST_MAG08-2005</name>
</gene>
<feature type="non-terminal residue" evidence="2">
    <location>
        <position position="402"/>
    </location>
</feature>
<organism evidence="2">
    <name type="scientific">uncultured Acetobacteraceae bacterium</name>
    <dbReference type="NCBI Taxonomy" id="169975"/>
    <lineage>
        <taxon>Bacteria</taxon>
        <taxon>Pseudomonadati</taxon>
        <taxon>Pseudomonadota</taxon>
        <taxon>Alphaproteobacteria</taxon>
        <taxon>Acetobacterales</taxon>
        <taxon>Acetobacteraceae</taxon>
        <taxon>environmental samples</taxon>
    </lineage>
</organism>
<reference evidence="2" key="1">
    <citation type="submission" date="2020-02" db="EMBL/GenBank/DDBJ databases">
        <authorList>
            <person name="Meier V. D."/>
        </authorList>
    </citation>
    <scope>NUCLEOTIDE SEQUENCE</scope>
    <source>
        <strain evidence="2">AVDCRST_MAG08</strain>
    </source>
</reference>
<feature type="region of interest" description="Disordered" evidence="1">
    <location>
        <begin position="256"/>
        <end position="402"/>
    </location>
</feature>
<accession>A0A6J4IFE2</accession>
<feature type="compositionally biased region" description="Basic residues" evidence="1">
    <location>
        <begin position="274"/>
        <end position="288"/>
    </location>
</feature>
<dbReference type="EMBL" id="CADCTG010000164">
    <property type="protein sequence ID" value="CAA9248881.1"/>
    <property type="molecule type" value="Genomic_DNA"/>
</dbReference>
<dbReference type="AlphaFoldDB" id="A0A6J4IFE2"/>
<feature type="non-terminal residue" evidence="2">
    <location>
        <position position="1"/>
    </location>
</feature>
<feature type="region of interest" description="Disordered" evidence="1">
    <location>
        <begin position="71"/>
        <end position="105"/>
    </location>
</feature>
<sequence length="402" mass="42427">AHRPTLHPAPARPRGDVPAADLRVARQEPAAGHRAGHHRGPAAGSGVVGILRRARGFRLARLPARLRQLHRAVRRAQDQPSGAGDAGLRPGGRVGRPPPAVRPVGHRRRWRRGRVHAGELAPPRTLFAAPVHPVGVLHQADGGPRRAGACGFAGPAADGVVGLARDAADRRRRMLRLRLGAGAAPQRVRRRPRPGALVPIVGLRDDARFRNARPRPARPVAGVLRVQRAANGVHLVFRGLPDSARLQPGRRGLRLFRGDAGGRAGARPLGMARQRPRGAKGGHGRARAGHGGEFRVDGPLRPAVAGAAGRSRRLGAERDGDVLARRALGRDRPPRARGLARRGDRRRAVLRPGRRPGAAAGLRPPPGRDGQPRRRLRGVRRAGAAGGGGPVADRGAAGPSGL</sequence>
<name>A0A6J4IFE2_9PROT</name>